<dbReference type="Gene3D" id="3.30.70.2220">
    <property type="entry name" value="CRISPR-Cas system, Cmr2 subunit, D1 domain, cysteine cluster"/>
    <property type="match status" value="1"/>
</dbReference>
<dbReference type="AlphaFoldDB" id="A0A3M0BR48"/>
<name>A0A3M0BR48_9AQUI</name>
<evidence type="ECO:0000313" key="6">
    <source>
        <dbReference type="Proteomes" id="UP000280842"/>
    </source>
</evidence>
<dbReference type="GO" id="GO:0051607">
    <property type="term" value="P:defense response to virus"/>
    <property type="evidence" value="ECO:0007669"/>
    <property type="project" value="UniProtKB-KW"/>
</dbReference>
<evidence type="ECO:0000313" key="5">
    <source>
        <dbReference type="EMBL" id="RMA96965.1"/>
    </source>
</evidence>
<keyword evidence="3" id="KW-0175">Coiled coil</keyword>
<dbReference type="Pfam" id="PF12469">
    <property type="entry name" value="Cmr2_N"/>
    <property type="match status" value="1"/>
</dbReference>
<organism evidence="5 6">
    <name type="scientific">Hydrogenothermus marinus</name>
    <dbReference type="NCBI Taxonomy" id="133270"/>
    <lineage>
        <taxon>Bacteria</taxon>
        <taxon>Pseudomonadati</taxon>
        <taxon>Aquificota</taxon>
        <taxon>Aquificia</taxon>
        <taxon>Aquificales</taxon>
        <taxon>Hydrogenothermaceae</taxon>
        <taxon>Hydrogenothermus</taxon>
    </lineage>
</organism>
<dbReference type="InterPro" id="IPR000160">
    <property type="entry name" value="GGDEF_dom"/>
</dbReference>
<dbReference type="NCBIfam" id="TIGR02577">
    <property type="entry name" value="cas_TM1794_Cmr2"/>
    <property type="match status" value="1"/>
</dbReference>
<feature type="coiled-coil region" evidence="3">
    <location>
        <begin position="585"/>
        <end position="612"/>
    </location>
</feature>
<dbReference type="Gene3D" id="3.30.70.270">
    <property type="match status" value="1"/>
</dbReference>
<dbReference type="Pfam" id="PF22335">
    <property type="entry name" value="Cas10-Cmr2_palm2"/>
    <property type="match status" value="1"/>
</dbReference>
<dbReference type="GO" id="GO:0000166">
    <property type="term" value="F:nucleotide binding"/>
    <property type="evidence" value="ECO:0007669"/>
    <property type="project" value="UniProtKB-KW"/>
</dbReference>
<dbReference type="EMBL" id="REFO01000011">
    <property type="protein sequence ID" value="RMA96965.1"/>
    <property type="molecule type" value="Genomic_DNA"/>
</dbReference>
<evidence type="ECO:0000256" key="3">
    <source>
        <dbReference type="SAM" id="Coils"/>
    </source>
</evidence>
<protein>
    <submittedName>
        <fullName evidence="5">CRISPR-associated protein Cmr2</fullName>
    </submittedName>
</protein>
<dbReference type="InterPro" id="IPR043128">
    <property type="entry name" value="Rev_trsase/Diguanyl_cyclase"/>
</dbReference>
<reference evidence="5 6" key="1">
    <citation type="submission" date="2018-10" db="EMBL/GenBank/DDBJ databases">
        <title>Genomic Encyclopedia of Archaeal and Bacterial Type Strains, Phase II (KMG-II): from individual species to whole genera.</title>
        <authorList>
            <person name="Goeker M."/>
        </authorList>
    </citation>
    <scope>NUCLEOTIDE SEQUENCE [LARGE SCALE GENOMIC DNA]</scope>
    <source>
        <strain evidence="5 6">VM1</strain>
    </source>
</reference>
<evidence type="ECO:0000256" key="2">
    <source>
        <dbReference type="ARBA" id="ARBA00023118"/>
    </source>
</evidence>
<dbReference type="RefSeq" id="WP_121922761.1">
    <property type="nucleotide sequence ID" value="NZ_REFO01000011.1"/>
</dbReference>
<dbReference type="OrthoDB" id="9758700at2"/>
<evidence type="ECO:0000259" key="4">
    <source>
        <dbReference type="PROSITE" id="PS50887"/>
    </source>
</evidence>
<dbReference type="InterPro" id="IPR013407">
    <property type="entry name" value="CRISPR-assoc_prot_Cmr2"/>
</dbReference>
<feature type="domain" description="GGDEF" evidence="4">
    <location>
        <begin position="384"/>
        <end position="528"/>
    </location>
</feature>
<dbReference type="InterPro" id="IPR038242">
    <property type="entry name" value="Cmr2_N"/>
</dbReference>
<keyword evidence="2" id="KW-0051">Antiviral defense</keyword>
<gene>
    <name evidence="5" type="ORF">CLV39_0617</name>
</gene>
<keyword evidence="6" id="KW-1185">Reference proteome</keyword>
<dbReference type="InterPro" id="IPR024615">
    <property type="entry name" value="CRISPR-assoc_Cmr2_N"/>
</dbReference>
<evidence type="ECO:0000256" key="1">
    <source>
        <dbReference type="ARBA" id="ARBA00022741"/>
    </source>
</evidence>
<dbReference type="InterPro" id="IPR054767">
    <property type="entry name" value="Cas10-Cmr2_palm2"/>
</dbReference>
<proteinExistence type="predicted"/>
<keyword evidence="1" id="KW-0547">Nucleotide-binding</keyword>
<accession>A0A3M0BR48</accession>
<dbReference type="Proteomes" id="UP000280842">
    <property type="component" value="Unassembled WGS sequence"/>
</dbReference>
<comment type="caution">
    <text evidence="5">The sequence shown here is derived from an EMBL/GenBank/DDBJ whole genome shotgun (WGS) entry which is preliminary data.</text>
</comment>
<dbReference type="PROSITE" id="PS50887">
    <property type="entry name" value="GGDEF"/>
    <property type="match status" value="1"/>
</dbReference>
<sequence length="639" mass="74346">MKTDKYLFQITIPSVQKLVEASRKTADLWAGSFLISYILKNTLKDLAGKYSSTKFIIPHEDLIKKDIENSFTADITNIVIFTIDIQDKNQIKDVIGCIQNSFKKHLIKVLLGNNNQKNKGISEVYEKLEEKNYLTENIKNLAEFQIENSLNLIIGATKLTNYSESRKELSKYIATLKGFKFKELDKIESFELISKENNLFPDNKNYKDYMQITNEIKPALIRGAYKCSICGERFILGATEKDFTGKEFWEFLNKKYSILIEENERLCGFCLGKRFLKDTLNKTDNIPSTSDISMKFVKEIVKKNYQEEILNILDLGKDLYEDNQNITSAIKNKDISKLDGEWLMPITWENYIKQEQDENKKNILKEIKKRLEEFYKDKDFKPIYHYAVLLMDGDNMGKKISKLETEEKQKELSKYLSEFTKKVKGIVEKNHKGFLVYAGGDDVLALLPVQSALDCANEIQKEFNQDLNKKIKDKYFPNEKDLDYHFTMSAGLILAHHRLPLNYVLSEVRNAESKAKKDGKNQIHIKYIKHSYSFAETSLKWDQIETFNNLVEKAEKIPATLATQYYELVSSFDDKSYDKNLVMELATYLMKKKNLKDEIKQLLIDLTDYETTIKDFSYRIKMAKFIKSNTVKEVSHATA</sequence>